<name>A0A8J6HKX5_TENMO</name>
<dbReference type="CDD" id="cd00086">
    <property type="entry name" value="homeodomain"/>
    <property type="match status" value="1"/>
</dbReference>
<dbReference type="GO" id="GO:0000981">
    <property type="term" value="F:DNA-binding transcription factor activity, RNA polymerase II-specific"/>
    <property type="evidence" value="ECO:0007669"/>
    <property type="project" value="InterPro"/>
</dbReference>
<reference evidence="10" key="2">
    <citation type="submission" date="2021-08" db="EMBL/GenBank/DDBJ databases">
        <authorList>
            <person name="Eriksson T."/>
        </authorList>
    </citation>
    <scope>NUCLEOTIDE SEQUENCE</scope>
    <source>
        <strain evidence="10">Stoneville</strain>
        <tissue evidence="10">Whole head</tissue>
    </source>
</reference>
<dbReference type="PANTHER" id="PTHR24329:SF543">
    <property type="entry name" value="FI01017P-RELATED"/>
    <property type="match status" value="1"/>
</dbReference>
<dbReference type="EMBL" id="JABDTM020021384">
    <property type="protein sequence ID" value="KAH0816544.1"/>
    <property type="molecule type" value="Genomic_DNA"/>
</dbReference>
<keyword evidence="5 6" id="KW-0539">Nucleus</keyword>
<comment type="caution">
    <text evidence="10">The sequence shown here is derived from an EMBL/GenBank/DDBJ whole genome shotgun (WGS) entry which is preliminary data.</text>
</comment>
<dbReference type="InterPro" id="IPR001356">
    <property type="entry name" value="HD"/>
</dbReference>
<evidence type="ECO:0000256" key="5">
    <source>
        <dbReference type="ARBA" id="ARBA00023242"/>
    </source>
</evidence>
<sequence length="244" mass="27407">MDDKQDHRRDLDCLDEPGPSYSLNAYLGSLEKEAAASIGADDYHADPGQSYEEVSGGASKRKQRRYRTTFSNYQLEELERAFHKTHYPDVFFREELALRIDLTEARVQVWFQNRRAKWRKQEKNSRGLQGPTLTIPGCSTPLESPLLSFVPDQTPTNLFLGLEWPAIVPPGPFQTNVEAVDSGINETVLIGDRISGIHGNLIGDGILLGDEPNLDLIQDSQNEIDIDPDLLTLKPARSLRTDEC</sequence>
<evidence type="ECO:0000256" key="2">
    <source>
        <dbReference type="ARBA" id="ARBA00022473"/>
    </source>
</evidence>
<dbReference type="Gene3D" id="1.10.10.60">
    <property type="entry name" value="Homeodomain-like"/>
    <property type="match status" value="1"/>
</dbReference>
<dbReference type="PROSITE" id="PS50071">
    <property type="entry name" value="HOMEOBOX_2"/>
    <property type="match status" value="1"/>
</dbReference>
<organism evidence="10 11">
    <name type="scientific">Tenebrio molitor</name>
    <name type="common">Yellow mealworm beetle</name>
    <dbReference type="NCBI Taxonomy" id="7067"/>
    <lineage>
        <taxon>Eukaryota</taxon>
        <taxon>Metazoa</taxon>
        <taxon>Ecdysozoa</taxon>
        <taxon>Arthropoda</taxon>
        <taxon>Hexapoda</taxon>
        <taxon>Insecta</taxon>
        <taxon>Pterygota</taxon>
        <taxon>Neoptera</taxon>
        <taxon>Endopterygota</taxon>
        <taxon>Coleoptera</taxon>
        <taxon>Polyphaga</taxon>
        <taxon>Cucujiformia</taxon>
        <taxon>Tenebrionidae</taxon>
        <taxon>Tenebrio</taxon>
    </lineage>
</organism>
<evidence type="ECO:0000256" key="8">
    <source>
        <dbReference type="SAM" id="MobiDB-lite"/>
    </source>
</evidence>
<dbReference type="GO" id="GO:0005634">
    <property type="term" value="C:nucleus"/>
    <property type="evidence" value="ECO:0007669"/>
    <property type="project" value="UniProtKB-SubCell"/>
</dbReference>
<keyword evidence="2" id="KW-0217">Developmental protein</keyword>
<evidence type="ECO:0000256" key="6">
    <source>
        <dbReference type="PROSITE-ProRule" id="PRU00108"/>
    </source>
</evidence>
<dbReference type="FunFam" id="1.10.10.60:FF:000102">
    <property type="entry name" value="Aristaless related homeobox"/>
    <property type="match status" value="1"/>
</dbReference>
<dbReference type="GO" id="GO:0000977">
    <property type="term" value="F:RNA polymerase II transcription regulatory region sequence-specific DNA binding"/>
    <property type="evidence" value="ECO:0007669"/>
    <property type="project" value="TreeGrafter"/>
</dbReference>
<dbReference type="SUPFAM" id="SSF46689">
    <property type="entry name" value="Homeodomain-like"/>
    <property type="match status" value="1"/>
</dbReference>
<proteinExistence type="predicted"/>
<gene>
    <name evidence="10" type="ORF">GEV33_006246</name>
</gene>
<dbReference type="PANTHER" id="PTHR24329">
    <property type="entry name" value="HOMEOBOX PROTEIN ARISTALESS"/>
    <property type="match status" value="1"/>
</dbReference>
<evidence type="ECO:0000259" key="9">
    <source>
        <dbReference type="PROSITE" id="PS50071"/>
    </source>
</evidence>
<dbReference type="SMART" id="SM00389">
    <property type="entry name" value="HOX"/>
    <property type="match status" value="1"/>
</dbReference>
<dbReference type="InterPro" id="IPR017970">
    <property type="entry name" value="Homeobox_CS"/>
</dbReference>
<dbReference type="Pfam" id="PF00046">
    <property type="entry name" value="Homeodomain"/>
    <property type="match status" value="1"/>
</dbReference>
<dbReference type="InterPro" id="IPR009057">
    <property type="entry name" value="Homeodomain-like_sf"/>
</dbReference>
<evidence type="ECO:0000313" key="11">
    <source>
        <dbReference type="Proteomes" id="UP000719412"/>
    </source>
</evidence>
<reference evidence="10" key="1">
    <citation type="journal article" date="2020" name="J Insects Food Feed">
        <title>The yellow mealworm (Tenebrio molitor) genome: a resource for the emerging insects as food and feed industry.</title>
        <authorList>
            <person name="Eriksson T."/>
            <person name="Andere A."/>
            <person name="Kelstrup H."/>
            <person name="Emery V."/>
            <person name="Picard C."/>
        </authorList>
    </citation>
    <scope>NUCLEOTIDE SEQUENCE</scope>
    <source>
        <strain evidence="10">Stoneville</strain>
        <tissue evidence="10">Whole head</tissue>
    </source>
</reference>
<evidence type="ECO:0000256" key="3">
    <source>
        <dbReference type="ARBA" id="ARBA00023125"/>
    </source>
</evidence>
<dbReference type="PROSITE" id="PS00027">
    <property type="entry name" value="HOMEOBOX_1"/>
    <property type="match status" value="1"/>
</dbReference>
<keyword evidence="4 6" id="KW-0371">Homeobox</keyword>
<protein>
    <recommendedName>
        <fullName evidence="9">Homeobox domain-containing protein</fullName>
    </recommendedName>
</protein>
<dbReference type="InterPro" id="IPR050649">
    <property type="entry name" value="Paired_Homeobox_TFs"/>
</dbReference>
<evidence type="ECO:0000256" key="1">
    <source>
        <dbReference type="ARBA" id="ARBA00004123"/>
    </source>
</evidence>
<feature type="region of interest" description="Disordered" evidence="8">
    <location>
        <begin position="40"/>
        <end position="63"/>
    </location>
</feature>
<comment type="subcellular location">
    <subcellularLocation>
        <location evidence="1 6 7">Nucleus</location>
    </subcellularLocation>
</comment>
<accession>A0A8J6HKX5</accession>
<evidence type="ECO:0000313" key="10">
    <source>
        <dbReference type="EMBL" id="KAH0816544.1"/>
    </source>
</evidence>
<feature type="domain" description="Homeobox" evidence="9">
    <location>
        <begin position="61"/>
        <end position="121"/>
    </location>
</feature>
<dbReference type="AlphaFoldDB" id="A0A8J6HKX5"/>
<keyword evidence="3 6" id="KW-0238">DNA-binding</keyword>
<keyword evidence="11" id="KW-1185">Reference proteome</keyword>
<feature type="DNA-binding region" description="Homeobox" evidence="6">
    <location>
        <begin position="63"/>
        <end position="122"/>
    </location>
</feature>
<evidence type="ECO:0000256" key="4">
    <source>
        <dbReference type="ARBA" id="ARBA00023155"/>
    </source>
</evidence>
<evidence type="ECO:0000256" key="7">
    <source>
        <dbReference type="RuleBase" id="RU000682"/>
    </source>
</evidence>
<dbReference type="Proteomes" id="UP000719412">
    <property type="component" value="Unassembled WGS sequence"/>
</dbReference>